<evidence type="ECO:0000313" key="2">
    <source>
        <dbReference type="EMBL" id="UWZ81732.1"/>
    </source>
</evidence>
<evidence type="ECO:0000313" key="3">
    <source>
        <dbReference type="Proteomes" id="UP001059380"/>
    </source>
</evidence>
<gene>
    <name evidence="2" type="ORF">MOP44_14175</name>
</gene>
<feature type="chain" id="PRO_5039955446" evidence="1">
    <location>
        <begin position="30"/>
        <end position="253"/>
    </location>
</feature>
<keyword evidence="1" id="KW-0732">Signal</keyword>
<protein>
    <submittedName>
        <fullName evidence="2">Uncharacterized protein</fullName>
    </submittedName>
</protein>
<dbReference type="KEGG" id="orp:MOP44_14175"/>
<dbReference type="EMBL" id="CP093313">
    <property type="protein sequence ID" value="UWZ81732.1"/>
    <property type="molecule type" value="Genomic_DNA"/>
</dbReference>
<organism evidence="2 3">
    <name type="scientific">Occallatibacter riparius</name>
    <dbReference type="NCBI Taxonomy" id="1002689"/>
    <lineage>
        <taxon>Bacteria</taxon>
        <taxon>Pseudomonadati</taxon>
        <taxon>Acidobacteriota</taxon>
        <taxon>Terriglobia</taxon>
        <taxon>Terriglobales</taxon>
        <taxon>Acidobacteriaceae</taxon>
        <taxon>Occallatibacter</taxon>
    </lineage>
</organism>
<name>A0A9J7BFF0_9BACT</name>
<dbReference type="RefSeq" id="WP_260790601.1">
    <property type="nucleotide sequence ID" value="NZ_CP093313.1"/>
</dbReference>
<dbReference type="Proteomes" id="UP001059380">
    <property type="component" value="Chromosome"/>
</dbReference>
<evidence type="ECO:0000256" key="1">
    <source>
        <dbReference type="SAM" id="SignalP"/>
    </source>
</evidence>
<dbReference type="AlphaFoldDB" id="A0A9J7BFF0"/>
<proteinExistence type="predicted"/>
<reference evidence="2" key="1">
    <citation type="submission" date="2021-04" db="EMBL/GenBank/DDBJ databases">
        <title>Phylogenetic analysis of Acidobacteriaceae.</title>
        <authorList>
            <person name="Qiu L."/>
            <person name="Zhang Q."/>
        </authorList>
    </citation>
    <scope>NUCLEOTIDE SEQUENCE</scope>
    <source>
        <strain evidence="2">DSM 25168</strain>
    </source>
</reference>
<keyword evidence="3" id="KW-1185">Reference proteome</keyword>
<feature type="signal peptide" evidence="1">
    <location>
        <begin position="1"/>
        <end position="29"/>
    </location>
</feature>
<accession>A0A9J7BFF0</accession>
<sequence>MTLLRSRMAQCVFTACALTAITFPCAVNAQSTNTESKGPEPRGPETSETIYLSNVTGQNDLNDIQTALRNNFTRIRIYGVATQYAITVRGTAEELQGVKKMVAELDRPKKIYRVTYNVSDVENGKRTNTKHYSLIVTSGGKTILKQGNRVPLVTGMTGDNAAAASQNSQIQYVDVGLNIDANIEGTALRTKVEQSAITDERAGVTAPDPVIRQTMLEGTSSLTSGRPVVLGSLDVPGTTRREEIEVVTETLTP</sequence>